<evidence type="ECO:0000313" key="1">
    <source>
        <dbReference type="EMBL" id="GLZ76058.1"/>
    </source>
</evidence>
<name>A0A9W6W7L2_9ACTN</name>
<protein>
    <recommendedName>
        <fullName evidence="3">DUF4241 domain-containing protein</fullName>
    </recommendedName>
</protein>
<sequence>MSADAIIEAYLKDTEDGLRCRRAGTLTVNSGQLYFFGPDTEDLDGYFGGTEGSLPKGDWPVYVVMEPGEDAIVRMVLVLFGKGDPVRFEWRQHGPTHLDDGGSLVAFSPEWTDWEPDVDEALDEAGGIDLEDGPAYRPVFTVDSGDTVLVVNVQSDLFYPYEVFDADGELLAVLVNFTDGDAPAH</sequence>
<dbReference type="EMBL" id="BSTX01000001">
    <property type="protein sequence ID" value="GLZ76058.1"/>
    <property type="molecule type" value="Genomic_DNA"/>
</dbReference>
<accession>A0A9W6W7L2</accession>
<evidence type="ECO:0000313" key="2">
    <source>
        <dbReference type="Proteomes" id="UP001165079"/>
    </source>
</evidence>
<organism evidence="1 2">
    <name type="scientific">Actinorhabdospora filicis</name>
    <dbReference type="NCBI Taxonomy" id="1785913"/>
    <lineage>
        <taxon>Bacteria</taxon>
        <taxon>Bacillati</taxon>
        <taxon>Actinomycetota</taxon>
        <taxon>Actinomycetes</taxon>
        <taxon>Micromonosporales</taxon>
        <taxon>Micromonosporaceae</taxon>
        <taxon>Actinorhabdospora</taxon>
    </lineage>
</organism>
<reference evidence="1" key="1">
    <citation type="submission" date="2023-03" db="EMBL/GenBank/DDBJ databases">
        <title>Actinorhabdospora filicis NBRC 111898.</title>
        <authorList>
            <person name="Ichikawa N."/>
            <person name="Sato H."/>
            <person name="Tonouchi N."/>
        </authorList>
    </citation>
    <scope>NUCLEOTIDE SEQUENCE</scope>
    <source>
        <strain evidence="1">NBRC 111898</strain>
    </source>
</reference>
<comment type="caution">
    <text evidence="1">The sequence shown here is derived from an EMBL/GenBank/DDBJ whole genome shotgun (WGS) entry which is preliminary data.</text>
</comment>
<proteinExistence type="predicted"/>
<dbReference type="RefSeq" id="WP_285661257.1">
    <property type="nucleotide sequence ID" value="NZ_BSTX01000001.1"/>
</dbReference>
<evidence type="ECO:0008006" key="3">
    <source>
        <dbReference type="Google" id="ProtNLM"/>
    </source>
</evidence>
<dbReference type="AlphaFoldDB" id="A0A9W6W7L2"/>
<keyword evidence="2" id="KW-1185">Reference proteome</keyword>
<gene>
    <name evidence="1" type="ORF">Afil01_08650</name>
</gene>
<dbReference type="Proteomes" id="UP001165079">
    <property type="component" value="Unassembled WGS sequence"/>
</dbReference>